<proteinExistence type="predicted"/>
<dbReference type="EMBL" id="JAQQWI010000024">
    <property type="protein sequence ID" value="KAK7994567.1"/>
    <property type="molecule type" value="Genomic_DNA"/>
</dbReference>
<keyword evidence="2" id="KW-1185">Reference proteome</keyword>
<evidence type="ECO:0000313" key="2">
    <source>
        <dbReference type="Proteomes" id="UP001396898"/>
    </source>
</evidence>
<evidence type="ECO:0000313" key="1">
    <source>
        <dbReference type="EMBL" id="KAK7994567.1"/>
    </source>
</evidence>
<organism evidence="1 2">
    <name type="scientific">Apiospora marii</name>
    <dbReference type="NCBI Taxonomy" id="335849"/>
    <lineage>
        <taxon>Eukaryota</taxon>
        <taxon>Fungi</taxon>
        <taxon>Dikarya</taxon>
        <taxon>Ascomycota</taxon>
        <taxon>Pezizomycotina</taxon>
        <taxon>Sordariomycetes</taxon>
        <taxon>Xylariomycetidae</taxon>
        <taxon>Amphisphaeriales</taxon>
        <taxon>Apiosporaceae</taxon>
        <taxon>Apiospora</taxon>
    </lineage>
</organism>
<dbReference type="Gene3D" id="3.80.10.10">
    <property type="entry name" value="Ribonuclease Inhibitor"/>
    <property type="match status" value="1"/>
</dbReference>
<dbReference type="InterPro" id="IPR032675">
    <property type="entry name" value="LRR_dom_sf"/>
</dbReference>
<dbReference type="SUPFAM" id="SSF52047">
    <property type="entry name" value="RNI-like"/>
    <property type="match status" value="1"/>
</dbReference>
<reference evidence="1 2" key="1">
    <citation type="submission" date="2023-01" db="EMBL/GenBank/DDBJ databases">
        <title>Analysis of 21 Apiospora genomes using comparative genomics revels a genus with tremendous synthesis potential of carbohydrate active enzymes and secondary metabolites.</title>
        <authorList>
            <person name="Sorensen T."/>
        </authorList>
    </citation>
    <scope>NUCLEOTIDE SEQUENCE [LARGE SCALE GENOMIC DNA]</scope>
    <source>
        <strain evidence="1 2">CBS 20057</strain>
    </source>
</reference>
<comment type="caution">
    <text evidence="1">The sequence shown here is derived from an EMBL/GenBank/DDBJ whole genome shotgun (WGS) entry which is preliminary data.</text>
</comment>
<protein>
    <submittedName>
        <fullName evidence="1">F-box-like domain-containing protein</fullName>
    </submittedName>
</protein>
<dbReference type="Proteomes" id="UP001396898">
    <property type="component" value="Unassembled WGS sequence"/>
</dbReference>
<accession>A0ABR1R0Q6</accession>
<gene>
    <name evidence="1" type="ORF">PG991_016155</name>
</gene>
<sequence length="500" mass="56213">MVSMLEKLPWEVADLIRQQLDTVSMLQLRIASKTCKAKLANAFGRLFAHQVVPLTSTGLARFAEIVSRPETRCGLRTLTFVCLYLHQREPELSDWGSTSSIHSRSDTRAALPRPQAPGLDSLATERWDELVRFDGAVVFVTLADSLTKLRGMELETITLEAKVITRPRGDCIGPEDVNYLAWRRLWARAIQAYRILMTALASSQVQVRGLGLFRNTMKCSIPTNEFVAPLSLMGTERCARVTENIKSLSLSLSTTLPFRRNPRLQDDFFSLQDDDPTPEEVPDSELDAGARLTTVAKFIRGMSQLESLDLHLFRPLGFFKTDATSTTNTTPFEPLLRRVMRKGGFPNLKTLRLQGLPLSKATLHQCISYHPRLQHLKMRNVFLTDIDAVWDEAVMRTMASGRSITKIELSHLWQRAGSVWDAAPGCIPGEEYPVRYGLTFWQVGGARERGLSYTAGDREEPRTIEVTYEPGIQNKVLAWEGDYGKGHKFREENGPLGAFA</sequence>
<name>A0ABR1R0Q6_9PEZI</name>